<dbReference type="GO" id="GO:0006285">
    <property type="term" value="P:base-excision repair, AP site formation"/>
    <property type="evidence" value="ECO:0007669"/>
    <property type="project" value="TreeGrafter"/>
</dbReference>
<dbReference type="EMBL" id="BRXX01000450">
    <property type="protein sequence ID" value="GMI12649.1"/>
    <property type="molecule type" value="Genomic_DNA"/>
</dbReference>
<keyword evidence="1" id="KW-0227">DNA damage</keyword>
<dbReference type="GO" id="GO:0032131">
    <property type="term" value="F:alkylated DNA binding"/>
    <property type="evidence" value="ECO:0007669"/>
    <property type="project" value="TreeGrafter"/>
</dbReference>
<accession>A0A9W7KV40</accession>
<protein>
    <recommendedName>
        <fullName evidence="5">HhH-GPD domain-containing protein</fullName>
    </recommendedName>
</protein>
<evidence type="ECO:0000313" key="4">
    <source>
        <dbReference type="Proteomes" id="UP001165160"/>
    </source>
</evidence>
<dbReference type="AlphaFoldDB" id="A0A9W7KV40"/>
<dbReference type="InterPro" id="IPR011257">
    <property type="entry name" value="DNA_glycosylase"/>
</dbReference>
<organism evidence="3 4">
    <name type="scientific">Triparma verrucosa</name>
    <dbReference type="NCBI Taxonomy" id="1606542"/>
    <lineage>
        <taxon>Eukaryota</taxon>
        <taxon>Sar</taxon>
        <taxon>Stramenopiles</taxon>
        <taxon>Ochrophyta</taxon>
        <taxon>Bolidophyceae</taxon>
        <taxon>Parmales</taxon>
        <taxon>Triparmaceae</taxon>
        <taxon>Triparma</taxon>
    </lineage>
</organism>
<dbReference type="GO" id="GO:0043916">
    <property type="term" value="F:DNA-7-methylguanine glycosylase activity"/>
    <property type="evidence" value="ECO:0007669"/>
    <property type="project" value="TreeGrafter"/>
</dbReference>
<keyword evidence="2" id="KW-0234">DNA repair</keyword>
<dbReference type="PANTHER" id="PTHR43003">
    <property type="entry name" value="DNA-3-METHYLADENINE GLYCOSYLASE"/>
    <property type="match status" value="1"/>
</dbReference>
<dbReference type="PANTHER" id="PTHR43003:SF5">
    <property type="entry name" value="DNA-3-METHYLADENINE GLYCOSYLASE"/>
    <property type="match status" value="1"/>
</dbReference>
<evidence type="ECO:0000256" key="2">
    <source>
        <dbReference type="ARBA" id="ARBA00023204"/>
    </source>
</evidence>
<name>A0A9W7KV40_9STRA</name>
<evidence type="ECO:0008006" key="5">
    <source>
        <dbReference type="Google" id="ProtNLM"/>
    </source>
</evidence>
<dbReference type="Proteomes" id="UP001165160">
    <property type="component" value="Unassembled WGS sequence"/>
</dbReference>
<comment type="caution">
    <text evidence="3">The sequence shown here is derived from an EMBL/GenBank/DDBJ whole genome shotgun (WGS) entry which is preliminary data.</text>
</comment>
<dbReference type="GO" id="GO:0008725">
    <property type="term" value="F:DNA-3-methyladenine glycosylase activity"/>
    <property type="evidence" value="ECO:0007669"/>
    <property type="project" value="TreeGrafter"/>
</dbReference>
<proteinExistence type="predicted"/>
<dbReference type="InterPro" id="IPR051912">
    <property type="entry name" value="Alkylbase_DNA_Glycosylase/TA"/>
</dbReference>
<keyword evidence="4" id="KW-1185">Reference proteome</keyword>
<dbReference type="GO" id="GO:0005634">
    <property type="term" value="C:nucleus"/>
    <property type="evidence" value="ECO:0007669"/>
    <property type="project" value="TreeGrafter"/>
</dbReference>
<dbReference type="Gene3D" id="1.10.340.30">
    <property type="entry name" value="Hypothetical protein, domain 2"/>
    <property type="match status" value="1"/>
</dbReference>
<sequence>MLATPKRKWAELQDGSDLPFDLNVAMSTVRASPEMMSVVDLFGIPQLYTKSLDEIRGGKDYYESIVHAIVSQQIADAAARTMYSNVEKLCAPKGITPSRILDIVGFCGKDGDSLKKRDEVKAVCKKFEPTRKAAGLSEAKLVAMVGVAAKWGELEEELERDPINEVTLREKLLAINGVGAWTVDMLMLFKFRLADVWPVGDLAFRGGLATTFDLKKELNNKNANDLESMNEIGMRFKGFRSVVAVLMYRVYDASKAASKTNSPKKKKKKTT</sequence>
<dbReference type="Gene3D" id="1.10.1670.40">
    <property type="match status" value="1"/>
</dbReference>
<gene>
    <name evidence="3" type="ORF">TrVE_jg3116</name>
</gene>
<dbReference type="SUPFAM" id="SSF48150">
    <property type="entry name" value="DNA-glycosylase"/>
    <property type="match status" value="1"/>
</dbReference>
<reference evidence="4" key="1">
    <citation type="journal article" date="2023" name="Commun. Biol.">
        <title>Genome analysis of Parmales, the sister group of diatoms, reveals the evolutionary specialization of diatoms from phago-mixotrophs to photoautotrophs.</title>
        <authorList>
            <person name="Ban H."/>
            <person name="Sato S."/>
            <person name="Yoshikawa S."/>
            <person name="Yamada K."/>
            <person name="Nakamura Y."/>
            <person name="Ichinomiya M."/>
            <person name="Sato N."/>
            <person name="Blanc-Mathieu R."/>
            <person name="Endo H."/>
            <person name="Kuwata A."/>
            <person name="Ogata H."/>
        </authorList>
    </citation>
    <scope>NUCLEOTIDE SEQUENCE [LARGE SCALE GENOMIC DNA]</scope>
    <source>
        <strain evidence="4">NIES 3699</strain>
    </source>
</reference>
<evidence type="ECO:0000313" key="3">
    <source>
        <dbReference type="EMBL" id="GMI12649.1"/>
    </source>
</evidence>
<dbReference type="GO" id="GO:0032993">
    <property type="term" value="C:protein-DNA complex"/>
    <property type="evidence" value="ECO:0007669"/>
    <property type="project" value="TreeGrafter"/>
</dbReference>
<dbReference type="GO" id="GO:0006307">
    <property type="term" value="P:DNA alkylation repair"/>
    <property type="evidence" value="ECO:0007669"/>
    <property type="project" value="TreeGrafter"/>
</dbReference>
<evidence type="ECO:0000256" key="1">
    <source>
        <dbReference type="ARBA" id="ARBA00022763"/>
    </source>
</evidence>